<accession>A0ABS1B9S5</accession>
<dbReference type="RefSeq" id="WP_200502014.1">
    <property type="nucleotide sequence ID" value="NZ_JAEDAJ010000003.1"/>
</dbReference>
<gene>
    <name evidence="3" type="ORF">I8D64_08340</name>
</gene>
<dbReference type="SUPFAM" id="SSF52402">
    <property type="entry name" value="Adenine nucleotide alpha hydrolases-like"/>
    <property type="match status" value="1"/>
</dbReference>
<protein>
    <submittedName>
        <fullName evidence="3">Universal stress protein</fullName>
    </submittedName>
</protein>
<evidence type="ECO:0000259" key="2">
    <source>
        <dbReference type="Pfam" id="PF00582"/>
    </source>
</evidence>
<dbReference type="PANTHER" id="PTHR46268">
    <property type="entry name" value="STRESS RESPONSE PROTEIN NHAX"/>
    <property type="match status" value="1"/>
</dbReference>
<dbReference type="InterPro" id="IPR006016">
    <property type="entry name" value="UspA"/>
</dbReference>
<dbReference type="Proteomes" id="UP000612352">
    <property type="component" value="Unassembled WGS sequence"/>
</dbReference>
<dbReference type="PANTHER" id="PTHR46268:SF6">
    <property type="entry name" value="UNIVERSAL STRESS PROTEIN UP12"/>
    <property type="match status" value="1"/>
</dbReference>
<dbReference type="EMBL" id="JAEDAJ010000003">
    <property type="protein sequence ID" value="MBK0331408.1"/>
    <property type="molecule type" value="Genomic_DNA"/>
</dbReference>
<name>A0ABS1B9S5_9MICO</name>
<dbReference type="Pfam" id="PF00582">
    <property type="entry name" value="Usp"/>
    <property type="match status" value="1"/>
</dbReference>
<evidence type="ECO:0000313" key="4">
    <source>
        <dbReference type="Proteomes" id="UP000612352"/>
    </source>
</evidence>
<organism evidence="3 4">
    <name type="scientific">Brachybacterium halotolerans</name>
    <dbReference type="NCBI Taxonomy" id="2795215"/>
    <lineage>
        <taxon>Bacteria</taxon>
        <taxon>Bacillati</taxon>
        <taxon>Actinomycetota</taxon>
        <taxon>Actinomycetes</taxon>
        <taxon>Micrococcales</taxon>
        <taxon>Dermabacteraceae</taxon>
        <taxon>Brachybacterium</taxon>
    </lineage>
</organism>
<comment type="similarity">
    <text evidence="1">Belongs to the universal stress protein A family.</text>
</comment>
<evidence type="ECO:0000313" key="3">
    <source>
        <dbReference type="EMBL" id="MBK0331408.1"/>
    </source>
</evidence>
<sequence>MTTDPAPQTSPTPPSDAPRIVVGLAPHQSEAVVTTAARLARELHAHLVCAWADPAQMAVATGPDGAVVTVPLDPDAADDDQDDQEAAGTAGDPLAEELHRVLDTHDVTWEIRTLAGAPAREIAQLANEVEAALIVVGTRQKGLRESVREFVSGSVAVQLAHRQHRPLVVVPLDPVGLDDVLPWDTED</sequence>
<reference evidence="3 4" key="1">
    <citation type="submission" date="2020-12" db="EMBL/GenBank/DDBJ databases">
        <title>Brachybacterium sp. MASK1Z-5, whole genome shotgun sequence.</title>
        <authorList>
            <person name="Tuo L."/>
        </authorList>
    </citation>
    <scope>NUCLEOTIDE SEQUENCE [LARGE SCALE GENOMIC DNA]</scope>
    <source>
        <strain evidence="3 4">MASK1Z-5</strain>
    </source>
</reference>
<proteinExistence type="inferred from homology"/>
<comment type="caution">
    <text evidence="3">The sequence shown here is derived from an EMBL/GenBank/DDBJ whole genome shotgun (WGS) entry which is preliminary data.</text>
</comment>
<dbReference type="InterPro" id="IPR014729">
    <property type="entry name" value="Rossmann-like_a/b/a_fold"/>
</dbReference>
<keyword evidence="4" id="KW-1185">Reference proteome</keyword>
<feature type="domain" description="UspA" evidence="2">
    <location>
        <begin position="19"/>
        <end position="171"/>
    </location>
</feature>
<dbReference type="Gene3D" id="3.40.50.620">
    <property type="entry name" value="HUPs"/>
    <property type="match status" value="1"/>
</dbReference>
<evidence type="ECO:0000256" key="1">
    <source>
        <dbReference type="ARBA" id="ARBA00008791"/>
    </source>
</evidence>
<dbReference type="CDD" id="cd00293">
    <property type="entry name" value="USP-like"/>
    <property type="match status" value="1"/>
</dbReference>